<evidence type="ECO:0000313" key="1">
    <source>
        <dbReference type="Ensembl" id="ENSAOWP00000023921.1"/>
    </source>
</evidence>
<reference evidence="1" key="2">
    <citation type="submission" date="2025-09" db="UniProtKB">
        <authorList>
            <consortium name="Ensembl"/>
        </authorList>
    </citation>
    <scope>IDENTIFICATION</scope>
</reference>
<evidence type="ECO:0000313" key="2">
    <source>
        <dbReference type="Proteomes" id="UP000694424"/>
    </source>
</evidence>
<protein>
    <submittedName>
        <fullName evidence="1">Uncharacterized protein</fullName>
    </submittedName>
</protein>
<name>A0A8B9QEM1_APTOW</name>
<keyword evidence="2" id="KW-1185">Reference proteome</keyword>
<organism evidence="1 2">
    <name type="scientific">Apteryx owenii</name>
    <name type="common">Little spotted kiwi</name>
    <dbReference type="NCBI Taxonomy" id="8824"/>
    <lineage>
        <taxon>Eukaryota</taxon>
        <taxon>Metazoa</taxon>
        <taxon>Chordata</taxon>
        <taxon>Craniata</taxon>
        <taxon>Vertebrata</taxon>
        <taxon>Euteleostomi</taxon>
        <taxon>Archelosauria</taxon>
        <taxon>Archosauria</taxon>
        <taxon>Dinosauria</taxon>
        <taxon>Saurischia</taxon>
        <taxon>Theropoda</taxon>
        <taxon>Coelurosauria</taxon>
        <taxon>Aves</taxon>
        <taxon>Palaeognathae</taxon>
        <taxon>Apterygiformes</taxon>
        <taxon>Apterygidae</taxon>
        <taxon>Apteryx</taxon>
    </lineage>
</organism>
<accession>A0A8B9QEM1</accession>
<dbReference type="Ensembl" id="ENSAOWT00000027088.1">
    <property type="protein sequence ID" value="ENSAOWP00000023921.1"/>
    <property type="gene ID" value="ENSAOWG00000016155.1"/>
</dbReference>
<sequence>MKTNQSHWLACFLTGNKADKRLLLCHLRQCFGGCQLPWEWHLHIAVRYSKWAAACESWLMQLSPKHMLGKQVKTNIELRKLIRV</sequence>
<dbReference type="Proteomes" id="UP000694424">
    <property type="component" value="Unplaced"/>
</dbReference>
<reference evidence="1" key="1">
    <citation type="submission" date="2025-08" db="UniProtKB">
        <authorList>
            <consortium name="Ensembl"/>
        </authorList>
    </citation>
    <scope>IDENTIFICATION</scope>
</reference>
<proteinExistence type="predicted"/>
<dbReference type="AlphaFoldDB" id="A0A8B9QEM1"/>